<reference evidence="6 7" key="1">
    <citation type="journal article" date="2017" name="Int. J. Syst. Evol. Microbiol.">
        <title>Roseitalea porphyridii gen. nov., sp. nov., isolated from a red alga, and reclassification of Hoeflea suaedae Chung et al. 2013 as Pseudohoeflea suaedae gen. nov., comb. nov.</title>
        <authorList>
            <person name="Hyeon J.W."/>
            <person name="Jeong S.E."/>
            <person name="Baek K."/>
            <person name="Jeon C.O."/>
        </authorList>
    </citation>
    <scope>NUCLEOTIDE SEQUENCE [LARGE SCALE GENOMIC DNA]</scope>
    <source>
        <strain evidence="6 7">MA7-20</strain>
    </source>
</reference>
<dbReference type="GO" id="GO:0000160">
    <property type="term" value="P:phosphorelay signal transduction system"/>
    <property type="evidence" value="ECO:0007669"/>
    <property type="project" value="InterPro"/>
</dbReference>
<dbReference type="KEGG" id="rpod:E0E05_14215"/>
<feature type="modified residue" description="4-aspartylphosphate" evidence="4">
    <location>
        <position position="53"/>
    </location>
</feature>
<evidence type="ECO:0000313" key="7">
    <source>
        <dbReference type="Proteomes" id="UP000293719"/>
    </source>
</evidence>
<evidence type="ECO:0000256" key="3">
    <source>
        <dbReference type="ARBA" id="ARBA00023163"/>
    </source>
</evidence>
<gene>
    <name evidence="6" type="ORF">E0E05_14215</name>
</gene>
<dbReference type="EMBL" id="CP036532">
    <property type="protein sequence ID" value="QBK31656.1"/>
    <property type="molecule type" value="Genomic_DNA"/>
</dbReference>
<proteinExistence type="predicted"/>
<evidence type="ECO:0000256" key="2">
    <source>
        <dbReference type="ARBA" id="ARBA00023015"/>
    </source>
</evidence>
<dbReference type="InterPro" id="IPR050595">
    <property type="entry name" value="Bact_response_regulator"/>
</dbReference>
<evidence type="ECO:0000256" key="4">
    <source>
        <dbReference type="PROSITE-ProRule" id="PRU00169"/>
    </source>
</evidence>
<organism evidence="6 7">
    <name type="scientific">Roseitalea porphyridii</name>
    <dbReference type="NCBI Taxonomy" id="1852022"/>
    <lineage>
        <taxon>Bacteria</taxon>
        <taxon>Pseudomonadati</taxon>
        <taxon>Pseudomonadota</taxon>
        <taxon>Alphaproteobacteria</taxon>
        <taxon>Hyphomicrobiales</taxon>
        <taxon>Ahrensiaceae</taxon>
        <taxon>Roseitalea</taxon>
    </lineage>
</organism>
<evidence type="ECO:0000313" key="6">
    <source>
        <dbReference type="EMBL" id="QBK31656.1"/>
    </source>
</evidence>
<dbReference type="CDD" id="cd17574">
    <property type="entry name" value="REC_OmpR"/>
    <property type="match status" value="1"/>
</dbReference>
<dbReference type="PROSITE" id="PS50110">
    <property type="entry name" value="RESPONSE_REGULATORY"/>
    <property type="match status" value="1"/>
</dbReference>
<keyword evidence="1 4" id="KW-0597">Phosphoprotein</keyword>
<dbReference type="AlphaFoldDB" id="A0A4P6V4S6"/>
<dbReference type="Proteomes" id="UP000293719">
    <property type="component" value="Chromosome"/>
</dbReference>
<evidence type="ECO:0000259" key="5">
    <source>
        <dbReference type="PROSITE" id="PS50110"/>
    </source>
</evidence>
<evidence type="ECO:0000256" key="1">
    <source>
        <dbReference type="ARBA" id="ARBA00022553"/>
    </source>
</evidence>
<sequence>MTPRILIAEDEPFILESLNFLLGREGYLLVAVQDGAEVLAAVERERPDLIVLDAMLPGQDGFGILGELRASSFGATTPVLVLTAKGQEADRKRMMALGADAFVTKPFANRDLLAEIAGLLDRGEAGAREANHGT</sequence>
<dbReference type="Gene3D" id="3.40.50.2300">
    <property type="match status" value="1"/>
</dbReference>
<dbReference type="InterPro" id="IPR001789">
    <property type="entry name" value="Sig_transdc_resp-reg_receiver"/>
</dbReference>
<dbReference type="PANTHER" id="PTHR44591">
    <property type="entry name" value="STRESS RESPONSE REGULATOR PROTEIN 1"/>
    <property type="match status" value="1"/>
</dbReference>
<dbReference type="OrthoDB" id="9801602at2"/>
<keyword evidence="2" id="KW-0805">Transcription regulation</keyword>
<dbReference type="SUPFAM" id="SSF52172">
    <property type="entry name" value="CheY-like"/>
    <property type="match status" value="1"/>
</dbReference>
<name>A0A4P6V4S6_9HYPH</name>
<keyword evidence="3" id="KW-0804">Transcription</keyword>
<protein>
    <submittedName>
        <fullName evidence="6">Response regulator</fullName>
    </submittedName>
</protein>
<keyword evidence="7" id="KW-1185">Reference proteome</keyword>
<accession>A0A4P6V4S6</accession>
<dbReference type="Pfam" id="PF00072">
    <property type="entry name" value="Response_reg"/>
    <property type="match status" value="1"/>
</dbReference>
<dbReference type="RefSeq" id="WP_131617313.1">
    <property type="nucleotide sequence ID" value="NZ_CP036532.1"/>
</dbReference>
<dbReference type="InterPro" id="IPR011006">
    <property type="entry name" value="CheY-like_superfamily"/>
</dbReference>
<dbReference type="SMART" id="SM00448">
    <property type="entry name" value="REC"/>
    <property type="match status" value="1"/>
</dbReference>
<feature type="domain" description="Response regulatory" evidence="5">
    <location>
        <begin position="4"/>
        <end position="120"/>
    </location>
</feature>
<dbReference type="PANTHER" id="PTHR44591:SF3">
    <property type="entry name" value="RESPONSE REGULATORY DOMAIN-CONTAINING PROTEIN"/>
    <property type="match status" value="1"/>
</dbReference>
<dbReference type="GeneID" id="90768458"/>